<gene>
    <name evidence="1" type="primary">GAD1_1</name>
    <name evidence="1" type="ORF">K3G42_006088</name>
</gene>
<protein>
    <submittedName>
        <fullName evidence="1">Glutamate decarboxylase gad1</fullName>
    </submittedName>
</protein>
<name>A0ACB8FBW4_9SAUR</name>
<organism evidence="1 2">
    <name type="scientific">Sphaerodactylus townsendi</name>
    <dbReference type="NCBI Taxonomy" id="933632"/>
    <lineage>
        <taxon>Eukaryota</taxon>
        <taxon>Metazoa</taxon>
        <taxon>Chordata</taxon>
        <taxon>Craniata</taxon>
        <taxon>Vertebrata</taxon>
        <taxon>Euteleostomi</taxon>
        <taxon>Lepidosauria</taxon>
        <taxon>Squamata</taxon>
        <taxon>Bifurcata</taxon>
        <taxon>Gekkota</taxon>
        <taxon>Sphaerodactylidae</taxon>
        <taxon>Sphaerodactylus</taxon>
    </lineage>
</organism>
<proteinExistence type="predicted"/>
<dbReference type="Proteomes" id="UP000827872">
    <property type="component" value="Linkage Group LG09"/>
</dbReference>
<comment type="caution">
    <text evidence="1">The sequence shown here is derived from an EMBL/GenBank/DDBJ whole genome shotgun (WGS) entry which is preliminary data.</text>
</comment>
<evidence type="ECO:0000313" key="1">
    <source>
        <dbReference type="EMBL" id="KAH8002923.1"/>
    </source>
</evidence>
<evidence type="ECO:0000313" key="2">
    <source>
        <dbReference type="Proteomes" id="UP000827872"/>
    </source>
</evidence>
<reference evidence="1" key="1">
    <citation type="submission" date="2021-08" db="EMBL/GenBank/DDBJ databases">
        <title>The first chromosome-level gecko genome reveals the dynamic sex chromosomes of Neotropical dwarf geckos (Sphaerodactylidae: Sphaerodactylus).</title>
        <authorList>
            <person name="Pinto B.J."/>
            <person name="Keating S.E."/>
            <person name="Gamble T."/>
        </authorList>
    </citation>
    <scope>NUCLEOTIDE SEQUENCE</scope>
    <source>
        <strain evidence="1">TG3544</strain>
    </source>
</reference>
<dbReference type="EMBL" id="CM037622">
    <property type="protein sequence ID" value="KAH8002923.1"/>
    <property type="molecule type" value="Genomic_DNA"/>
</dbReference>
<keyword evidence="2" id="KW-1185">Reference proteome</keyword>
<accession>A0ACB8FBW4</accession>
<sequence>MPSEEGEDVVNHFSKMCSRGVVAPLASPLATPLAVNASFATTSEIALTIKDEQDHTEPRQLRQKHLCCLHGESEDRDKGSTIESFMTNFSNIYESELLPARNGEKFTEHFLHEVVDILLSYIKRTYDGKSKVLDFHHPHQLLEGLEGFNLELSDQPQPLEQILVDCRDTLKYGVKTGHSRYFNQLSSGLDIVGLAGEWLTATANTNMFTYEIAPVFVVMEEILLKKMHEIIGWGESEADGVFSPGGSISNLYSILVARYKHFPEIKAKGMAALPDIALFASEHSHYSIQKAAAVLGIGTDNVVAVKCDARGKMTPSELERAILKVKRQGKVPLYICATAGTTVYGAFDPLADIADICEKYNLWMHVDAAWGGGLLLSSRHSYKLSGIERANSVTWNPHKLMGVPLQCSAFLVREKGLLQACNQLCAGYLFQPDKQYDTAYDTGDKTIQCGRHVDVFKLWLMWRAKGTQGFEILINKYLELAEYLYKELKARKNYELVFDAAPELTNVCFWYIPPSLRHIPKEPEREKRLHQIAPKIKARMIEEGTVMVGYQPHGDNVNFFRMVFSNPATKKSDIDFLLEEIERLGKDL</sequence>